<accession>A0ABN1VB28</accession>
<comment type="caution">
    <text evidence="2">The sequence shown here is derived from an EMBL/GenBank/DDBJ whole genome shotgun (WGS) entry which is preliminary data.</text>
</comment>
<sequence>MRRENGLGGSGGGAGNHPGGNGGRRGRGRAGTTAGATVALLLALTAGAPGTGAAAHGPPPDPAPGGPVRPYEPDVPGPRNVDALGATIVPDGGTARGVRVAFDRTSRAETGGVPAGARRFVFLFDRSLAFRPEAFPVCARSLIEEKGVTACPDGSQVGRGTAHAYPEGTAEVLAFNTRHDSGARGALVVIPATGTLLELTWERVTPYYERRGYRWALDEILPPSAVPPQERAGTARFRLEWGARREAGGVAVSFAESSARPGERRQRIGLWSWFVTGQIALPETTAVRRPVP</sequence>
<feature type="compositionally biased region" description="Pro residues" evidence="1">
    <location>
        <begin position="57"/>
        <end position="67"/>
    </location>
</feature>
<organism evidence="2 3">
    <name type="scientific">Streptomyces hebeiensis</name>
    <dbReference type="NCBI Taxonomy" id="229486"/>
    <lineage>
        <taxon>Bacteria</taxon>
        <taxon>Bacillati</taxon>
        <taxon>Actinomycetota</taxon>
        <taxon>Actinomycetes</taxon>
        <taxon>Kitasatosporales</taxon>
        <taxon>Streptomycetaceae</taxon>
        <taxon>Streptomyces</taxon>
    </lineage>
</organism>
<reference evidence="2 3" key="1">
    <citation type="journal article" date="2019" name="Int. J. Syst. Evol. Microbiol.">
        <title>The Global Catalogue of Microorganisms (GCM) 10K type strain sequencing project: providing services to taxonomists for standard genome sequencing and annotation.</title>
        <authorList>
            <consortium name="The Broad Institute Genomics Platform"/>
            <consortium name="The Broad Institute Genome Sequencing Center for Infectious Disease"/>
            <person name="Wu L."/>
            <person name="Ma J."/>
        </authorList>
    </citation>
    <scope>NUCLEOTIDE SEQUENCE [LARGE SCALE GENOMIC DNA]</scope>
    <source>
        <strain evidence="2 3">JCM 12696</strain>
    </source>
</reference>
<keyword evidence="3" id="KW-1185">Reference proteome</keyword>
<proteinExistence type="predicted"/>
<feature type="region of interest" description="Disordered" evidence="1">
    <location>
        <begin position="1"/>
        <end position="34"/>
    </location>
</feature>
<dbReference type="EMBL" id="BAAAKV010000099">
    <property type="protein sequence ID" value="GAA1199139.1"/>
    <property type="molecule type" value="Genomic_DNA"/>
</dbReference>
<evidence type="ECO:0000313" key="2">
    <source>
        <dbReference type="EMBL" id="GAA1199139.1"/>
    </source>
</evidence>
<evidence type="ECO:0000313" key="3">
    <source>
        <dbReference type="Proteomes" id="UP001501371"/>
    </source>
</evidence>
<feature type="region of interest" description="Disordered" evidence="1">
    <location>
        <begin position="49"/>
        <end position="81"/>
    </location>
</feature>
<protein>
    <submittedName>
        <fullName evidence="2">Uncharacterized protein</fullName>
    </submittedName>
</protein>
<name>A0ABN1VB28_9ACTN</name>
<dbReference type="Proteomes" id="UP001501371">
    <property type="component" value="Unassembled WGS sequence"/>
</dbReference>
<gene>
    <name evidence="2" type="ORF">GCM10009654_64680</name>
</gene>
<evidence type="ECO:0000256" key="1">
    <source>
        <dbReference type="SAM" id="MobiDB-lite"/>
    </source>
</evidence>
<feature type="compositionally biased region" description="Gly residues" evidence="1">
    <location>
        <begin position="1"/>
        <end position="23"/>
    </location>
</feature>
<dbReference type="RefSeq" id="WP_344284691.1">
    <property type="nucleotide sequence ID" value="NZ_BAAAKV010000099.1"/>
</dbReference>